<proteinExistence type="predicted"/>
<organism evidence="2 3">
    <name type="scientific">Streptomyces zhaozhouensis</name>
    <dbReference type="NCBI Taxonomy" id="1300267"/>
    <lineage>
        <taxon>Bacteria</taxon>
        <taxon>Bacillati</taxon>
        <taxon>Actinomycetota</taxon>
        <taxon>Actinomycetes</taxon>
        <taxon>Kitasatosporales</taxon>
        <taxon>Streptomycetaceae</taxon>
        <taxon>Streptomyces</taxon>
    </lineage>
</organism>
<dbReference type="AlphaFoldDB" id="A0A286E881"/>
<accession>A0A286E881</accession>
<feature type="region of interest" description="Disordered" evidence="1">
    <location>
        <begin position="1"/>
        <end position="28"/>
    </location>
</feature>
<gene>
    <name evidence="2" type="ORF">SAMN06297387_12850</name>
</gene>
<feature type="compositionally biased region" description="Basic and acidic residues" evidence="1">
    <location>
        <begin position="1"/>
        <end position="14"/>
    </location>
</feature>
<dbReference type="RefSeq" id="WP_097233896.1">
    <property type="nucleotide sequence ID" value="NZ_OCNE01000028.1"/>
</dbReference>
<dbReference type="EMBL" id="OCNE01000028">
    <property type="protein sequence ID" value="SOD67064.1"/>
    <property type="molecule type" value="Genomic_DNA"/>
</dbReference>
<keyword evidence="3" id="KW-1185">Reference proteome</keyword>
<sequence>MNRAARAERRRQNLADHYNSRQAAAGSERELAGVMWDYARGIATGRAESADDPVWRELAALLHTWCQRQGGHSGHGG</sequence>
<name>A0A286E881_9ACTN</name>
<reference evidence="2 3" key="1">
    <citation type="submission" date="2017-09" db="EMBL/GenBank/DDBJ databases">
        <authorList>
            <person name="Ehlers B."/>
            <person name="Leendertz F.H."/>
        </authorList>
    </citation>
    <scope>NUCLEOTIDE SEQUENCE [LARGE SCALE GENOMIC DNA]</scope>
    <source>
        <strain evidence="2 3">CGMCC 4.7095</strain>
    </source>
</reference>
<dbReference type="OrthoDB" id="8829067at2"/>
<dbReference type="Proteomes" id="UP000219072">
    <property type="component" value="Unassembled WGS sequence"/>
</dbReference>
<evidence type="ECO:0000256" key="1">
    <source>
        <dbReference type="SAM" id="MobiDB-lite"/>
    </source>
</evidence>
<evidence type="ECO:0000313" key="2">
    <source>
        <dbReference type="EMBL" id="SOD67064.1"/>
    </source>
</evidence>
<evidence type="ECO:0000313" key="3">
    <source>
        <dbReference type="Proteomes" id="UP000219072"/>
    </source>
</evidence>
<protein>
    <submittedName>
        <fullName evidence="2">Uncharacterized protein</fullName>
    </submittedName>
</protein>